<dbReference type="AlphaFoldDB" id="A0A426Y8W5"/>
<evidence type="ECO:0000256" key="8">
    <source>
        <dbReference type="ARBA" id="ARBA00023136"/>
    </source>
</evidence>
<evidence type="ECO:0000256" key="3">
    <source>
        <dbReference type="ARBA" id="ARBA00022692"/>
    </source>
</evidence>
<keyword evidence="2 9" id="KW-0349">Heme</keyword>
<dbReference type="PRINTS" id="PR00385">
    <property type="entry name" value="P450"/>
</dbReference>
<dbReference type="InterPro" id="IPR036396">
    <property type="entry name" value="Cyt_P450_sf"/>
</dbReference>
<evidence type="ECO:0000313" key="11">
    <source>
        <dbReference type="EMBL" id="RRT48169.1"/>
    </source>
</evidence>
<evidence type="ECO:0000256" key="2">
    <source>
        <dbReference type="ARBA" id="ARBA00022617"/>
    </source>
</evidence>
<dbReference type="GO" id="GO:0016705">
    <property type="term" value="F:oxidoreductase activity, acting on paired donors, with incorporation or reduction of molecular oxygen"/>
    <property type="evidence" value="ECO:0007669"/>
    <property type="project" value="InterPro"/>
</dbReference>
<comment type="similarity">
    <text evidence="10">Belongs to the cytochrome P450 family.</text>
</comment>
<dbReference type="InterPro" id="IPR002401">
    <property type="entry name" value="Cyt_P450_E_grp-I"/>
</dbReference>
<dbReference type="InterPro" id="IPR017972">
    <property type="entry name" value="Cyt_P450_CS"/>
</dbReference>
<feature type="binding site" description="axial binding residue" evidence="9">
    <location>
        <position position="474"/>
    </location>
    <ligand>
        <name>heme</name>
        <dbReference type="ChEBI" id="CHEBI:30413"/>
    </ligand>
    <ligandPart>
        <name>Fe</name>
        <dbReference type="ChEBI" id="CHEBI:18248"/>
    </ligandPart>
</feature>
<dbReference type="InterPro" id="IPR053062">
    <property type="entry name" value="CYP450_84A"/>
</dbReference>
<reference evidence="11 12" key="1">
    <citation type="journal article" date="2014" name="Agronomy (Basel)">
        <title>A Draft Genome Sequence for Ensete ventricosum, the Drought-Tolerant Tree Against Hunger.</title>
        <authorList>
            <person name="Harrison J."/>
            <person name="Moore K.A."/>
            <person name="Paszkiewicz K."/>
            <person name="Jones T."/>
            <person name="Grant M."/>
            <person name="Ambacheew D."/>
            <person name="Muzemil S."/>
            <person name="Studholme D.J."/>
        </authorList>
    </citation>
    <scope>NUCLEOTIDE SEQUENCE [LARGE SCALE GENOMIC DNA]</scope>
</reference>
<dbReference type="GO" id="GO:0005506">
    <property type="term" value="F:iron ion binding"/>
    <property type="evidence" value="ECO:0007669"/>
    <property type="project" value="InterPro"/>
</dbReference>
<dbReference type="PROSITE" id="PS00086">
    <property type="entry name" value="CYTOCHROME_P450"/>
    <property type="match status" value="1"/>
</dbReference>
<keyword evidence="3" id="KW-0812">Transmembrane</keyword>
<evidence type="ECO:0000256" key="10">
    <source>
        <dbReference type="RuleBase" id="RU000461"/>
    </source>
</evidence>
<evidence type="ECO:0000256" key="9">
    <source>
        <dbReference type="PIRSR" id="PIRSR602401-1"/>
    </source>
</evidence>
<dbReference type="PANTHER" id="PTHR47945">
    <property type="entry name" value="CYTOCHROME P450 84A1-RELATED"/>
    <property type="match status" value="1"/>
</dbReference>
<dbReference type="Pfam" id="PF00067">
    <property type="entry name" value="p450"/>
    <property type="match status" value="1"/>
</dbReference>
<comment type="subcellular location">
    <subcellularLocation>
        <location evidence="1">Membrane</location>
        <topology evidence="1">Single-pass membrane protein</topology>
    </subcellularLocation>
</comment>
<accession>A0A426Y8W5</accession>
<evidence type="ECO:0000256" key="5">
    <source>
        <dbReference type="ARBA" id="ARBA00022989"/>
    </source>
</evidence>
<keyword evidence="5" id="KW-1133">Transmembrane helix</keyword>
<dbReference type="Proteomes" id="UP000287651">
    <property type="component" value="Unassembled WGS sequence"/>
</dbReference>
<dbReference type="PANTHER" id="PTHR47945:SF5">
    <property type="entry name" value="CYTOCHROME P450 84A1-RELATED"/>
    <property type="match status" value="1"/>
</dbReference>
<dbReference type="PRINTS" id="PR00463">
    <property type="entry name" value="EP450I"/>
</dbReference>
<sequence length="537" mass="60150">MEWLEEVTSMRFLVCLVVPVTLLLAASTRWRRNLPFPPGPTPLPIVGNMLLMGQLTHRGLAKLAERYGGLCHLSLGFVHVFAVSTPEIARQVLQVQDAVFSNRSATIAVTYLTYDRADMAFAHYGPFWRQIRKLCVMKLFSRKRAESWASVREEVDAAVRAVADGAGAAVNLGELMFNLTKNITFRAAFGTQNHENQEEFIAILQEFSMLFGAFNIGDFIPWVSWMDLQGINKRFKVAREALDGFIDKIIEEHMANPKELDAADADMVDEMLAFFEESRDRTKEKEADELQGTLRLTRNNIKGIIMVCVHAYKYEHIMNLSISNFAQDVMFGGTETVASGIEWAMAELMKNPEDMRRVQEELASVVGLHRKVCESDLDKLPYLKCVVKETLRLHPPIPILLHETAEDCQLTGYAVPARSRVMINVWAIGRDKSAWADADVFRPSRFAPGGEAAALDFRGGCFEFLPFGSGRRSCPGMQLGLHALELAVAQLTHCFSWELPNGMKRGELDMGDVFGLTAPRAVRLVAVPTPRLTCSPY</sequence>
<evidence type="ECO:0000313" key="12">
    <source>
        <dbReference type="Proteomes" id="UP000287651"/>
    </source>
</evidence>
<evidence type="ECO:0000256" key="7">
    <source>
        <dbReference type="ARBA" id="ARBA00023004"/>
    </source>
</evidence>
<dbReference type="FunFam" id="1.10.630.10:FF:000054">
    <property type="entry name" value="Cytochrome P450 84A1"/>
    <property type="match status" value="1"/>
</dbReference>
<protein>
    <recommendedName>
        <fullName evidence="13">Cytochrome P450 84A1</fullName>
    </recommendedName>
</protein>
<dbReference type="InterPro" id="IPR001128">
    <property type="entry name" value="Cyt_P450"/>
</dbReference>
<dbReference type="EMBL" id="AMZH03014124">
    <property type="protein sequence ID" value="RRT48169.1"/>
    <property type="molecule type" value="Genomic_DNA"/>
</dbReference>
<dbReference type="Gene3D" id="1.10.630.10">
    <property type="entry name" value="Cytochrome P450"/>
    <property type="match status" value="1"/>
</dbReference>
<keyword evidence="10" id="KW-0503">Monooxygenase</keyword>
<comment type="cofactor">
    <cofactor evidence="9">
        <name>heme</name>
        <dbReference type="ChEBI" id="CHEBI:30413"/>
    </cofactor>
</comment>
<evidence type="ECO:0008006" key="13">
    <source>
        <dbReference type="Google" id="ProtNLM"/>
    </source>
</evidence>
<evidence type="ECO:0000256" key="6">
    <source>
        <dbReference type="ARBA" id="ARBA00023002"/>
    </source>
</evidence>
<evidence type="ECO:0000256" key="1">
    <source>
        <dbReference type="ARBA" id="ARBA00004167"/>
    </source>
</evidence>
<dbReference type="CDD" id="cd11072">
    <property type="entry name" value="CYP71-like"/>
    <property type="match status" value="1"/>
</dbReference>
<dbReference type="SUPFAM" id="SSF48264">
    <property type="entry name" value="Cytochrome P450"/>
    <property type="match status" value="1"/>
</dbReference>
<proteinExistence type="inferred from homology"/>
<dbReference type="GO" id="GO:0020037">
    <property type="term" value="F:heme binding"/>
    <property type="evidence" value="ECO:0007669"/>
    <property type="project" value="InterPro"/>
</dbReference>
<keyword evidence="8" id="KW-0472">Membrane</keyword>
<comment type="caution">
    <text evidence="11">The sequence shown here is derived from an EMBL/GenBank/DDBJ whole genome shotgun (WGS) entry which is preliminary data.</text>
</comment>
<keyword evidence="4 9" id="KW-0479">Metal-binding</keyword>
<dbReference type="GO" id="GO:0016020">
    <property type="term" value="C:membrane"/>
    <property type="evidence" value="ECO:0007669"/>
    <property type="project" value="UniProtKB-SubCell"/>
</dbReference>
<keyword evidence="6 10" id="KW-0560">Oxidoreductase</keyword>
<name>A0A426Y8W5_ENSVE</name>
<gene>
    <name evidence="11" type="ORF">B296_00043980</name>
</gene>
<dbReference type="GO" id="GO:0004497">
    <property type="term" value="F:monooxygenase activity"/>
    <property type="evidence" value="ECO:0007669"/>
    <property type="project" value="UniProtKB-KW"/>
</dbReference>
<evidence type="ECO:0000256" key="4">
    <source>
        <dbReference type="ARBA" id="ARBA00022723"/>
    </source>
</evidence>
<keyword evidence="7 9" id="KW-0408">Iron</keyword>
<organism evidence="11 12">
    <name type="scientific">Ensete ventricosum</name>
    <name type="common">Abyssinian banana</name>
    <name type="synonym">Musa ensete</name>
    <dbReference type="NCBI Taxonomy" id="4639"/>
    <lineage>
        <taxon>Eukaryota</taxon>
        <taxon>Viridiplantae</taxon>
        <taxon>Streptophyta</taxon>
        <taxon>Embryophyta</taxon>
        <taxon>Tracheophyta</taxon>
        <taxon>Spermatophyta</taxon>
        <taxon>Magnoliopsida</taxon>
        <taxon>Liliopsida</taxon>
        <taxon>Zingiberales</taxon>
        <taxon>Musaceae</taxon>
        <taxon>Ensete</taxon>
    </lineage>
</organism>